<keyword evidence="2" id="KW-0597">Phosphoprotein</keyword>
<evidence type="ECO:0000256" key="9">
    <source>
        <dbReference type="SAM" id="MobiDB-lite"/>
    </source>
</evidence>
<dbReference type="RefSeq" id="XP_025031261.1">
    <property type="nucleotide sequence ID" value="XM_025175493.1"/>
</dbReference>
<evidence type="ECO:0000256" key="7">
    <source>
        <dbReference type="ARBA" id="ARBA00023170"/>
    </source>
</evidence>
<organism evidence="12 13">
    <name type="scientific">Python bivittatus</name>
    <name type="common">Burmese python</name>
    <name type="synonym">Python molurus bivittatus</name>
    <dbReference type="NCBI Taxonomy" id="176946"/>
    <lineage>
        <taxon>Eukaryota</taxon>
        <taxon>Metazoa</taxon>
        <taxon>Chordata</taxon>
        <taxon>Craniata</taxon>
        <taxon>Vertebrata</taxon>
        <taxon>Euteleostomi</taxon>
        <taxon>Lepidosauria</taxon>
        <taxon>Squamata</taxon>
        <taxon>Bifurcata</taxon>
        <taxon>Unidentata</taxon>
        <taxon>Episquamata</taxon>
        <taxon>Toxicofera</taxon>
        <taxon>Serpentes</taxon>
        <taxon>Henophidia</taxon>
        <taxon>Pythonidae</taxon>
        <taxon>Python</taxon>
    </lineage>
</organism>
<dbReference type="GO" id="GO:0004896">
    <property type="term" value="F:cytokine receptor activity"/>
    <property type="evidence" value="ECO:0007669"/>
    <property type="project" value="InterPro"/>
</dbReference>
<dbReference type="OrthoDB" id="8962741at2759"/>
<dbReference type="PANTHER" id="PTHR23037">
    <property type="entry name" value="CYTOKINE RECEPTOR"/>
    <property type="match status" value="1"/>
</dbReference>
<evidence type="ECO:0000256" key="8">
    <source>
        <dbReference type="ARBA" id="ARBA00023180"/>
    </source>
</evidence>
<keyword evidence="12" id="KW-1185">Reference proteome</keyword>
<dbReference type="GO" id="GO:0002532">
    <property type="term" value="P:production of molecular mediator involved in inflammatory response"/>
    <property type="evidence" value="ECO:0007669"/>
    <property type="project" value="InterPro"/>
</dbReference>
<dbReference type="InterPro" id="IPR036116">
    <property type="entry name" value="FN3_sf"/>
</dbReference>
<dbReference type="AlphaFoldDB" id="A0A9F5JDQ6"/>
<sequence length="628" mass="68635">ASSKHGQPSCHTDSETELVCRWEVDAITNCTAEFKLLYRAESARQSQECVPKNEQGPGAASHCVCIILGLNYRIFMYDLVLVRTENRAKVWNVTLDTGLITKPRPLINLTAGKGKDRTFILTWKRDYNSDVLCKAAAKYEVAYWPKNHTEMKLILPEVLPHHKIFADKLRLGSTYEASVRYKLILWDGTWSEWSATCEWLNDFEPRPEKESWTFIPWLCIMVIVLILSCYLSSLWVKRKWWDEIPSPAKSKMVEDMTARKLFSVFGMMETAAEHKTVSCDSRRRQFQSKGGADLPHQPTRANWEPFLIPEVSLIDGSLTTCSSAVGIKQGSPEEEEEEMDHVPHEDALAGLFRDLLCGGVLSTGDLGPPATSAQRGCTAPEKCDCLEGFFQPVYQGCSMVSQACESSGPEHSCLSTPEARANWLPGLESSPAAPSGTIIPGRASPQAKDKSEGGMAAPSAPGYKSISSLEAQAGSSFSQAWQQWPCLPQGGQTQAQGSPGPSLLPPGTEPLLGASRRFPAGQDSLSLYGSATEMWLSPPQQGMALEASALLDLRRPGSLSGPKASLLSGYRSFSCALQSSVSSQDFCLESPYKAFLSSVPLDPSLEAAQALGSPAWPNAPWGWVGTDL</sequence>
<name>A0A9F5JDQ6_PYTBI</name>
<evidence type="ECO:0000256" key="4">
    <source>
        <dbReference type="ARBA" id="ARBA00022729"/>
    </source>
</evidence>
<evidence type="ECO:0000256" key="2">
    <source>
        <dbReference type="ARBA" id="ARBA00022553"/>
    </source>
</evidence>
<dbReference type="InterPro" id="IPR003961">
    <property type="entry name" value="FN3_dom"/>
</dbReference>
<evidence type="ECO:0000256" key="5">
    <source>
        <dbReference type="ARBA" id="ARBA00022989"/>
    </source>
</evidence>
<accession>A0A9F5JDQ6</accession>
<evidence type="ECO:0000313" key="12">
    <source>
        <dbReference type="Proteomes" id="UP000695026"/>
    </source>
</evidence>
<feature type="region of interest" description="Disordered" evidence="9">
    <location>
        <begin position="488"/>
        <end position="516"/>
    </location>
</feature>
<reference evidence="13" key="1">
    <citation type="submission" date="2025-08" db="UniProtKB">
        <authorList>
            <consortium name="RefSeq"/>
        </authorList>
    </citation>
    <scope>IDENTIFICATION</scope>
    <source>
        <tissue evidence="13">Liver</tissue>
    </source>
</reference>
<keyword evidence="3 10" id="KW-0812">Transmembrane</keyword>
<dbReference type="InterPro" id="IPR013783">
    <property type="entry name" value="Ig-like_fold"/>
</dbReference>
<dbReference type="OMA" id="TFILTWK"/>
<gene>
    <name evidence="13" type="primary">IL4R</name>
</gene>
<proteinExistence type="predicted"/>
<dbReference type="KEGG" id="pbi:103065038"/>
<protein>
    <submittedName>
        <fullName evidence="13">Interleukin-4 receptor subunit alpha</fullName>
    </submittedName>
</protein>
<evidence type="ECO:0000259" key="11">
    <source>
        <dbReference type="Pfam" id="PF09238"/>
    </source>
</evidence>
<feature type="domain" description="Interleukin-4 receptor alpha N-terminal" evidence="11">
    <location>
        <begin position="6"/>
        <end position="93"/>
    </location>
</feature>
<keyword evidence="8" id="KW-0325">Glycoprotein</keyword>
<feature type="non-terminal residue" evidence="13">
    <location>
        <position position="1"/>
    </location>
</feature>
<keyword evidence="6 10" id="KW-0472">Membrane</keyword>
<dbReference type="GeneID" id="103065038"/>
<feature type="region of interest" description="Disordered" evidence="9">
    <location>
        <begin position="424"/>
        <end position="461"/>
    </location>
</feature>
<dbReference type="Proteomes" id="UP000695026">
    <property type="component" value="Unplaced"/>
</dbReference>
<dbReference type="SUPFAM" id="SSF49265">
    <property type="entry name" value="Fibronectin type III"/>
    <property type="match status" value="2"/>
</dbReference>
<dbReference type="InterPro" id="IPR015319">
    <property type="entry name" value="IL-4_rcpt-alpha_N"/>
</dbReference>
<dbReference type="PANTHER" id="PTHR23037:SF32">
    <property type="entry name" value="INTERLEUKIN-4 RECEPTOR SUBUNIT ALPHA"/>
    <property type="match status" value="1"/>
</dbReference>
<feature type="transmembrane region" description="Helical" evidence="10">
    <location>
        <begin position="214"/>
        <end position="236"/>
    </location>
</feature>
<dbReference type="Pfam" id="PF09238">
    <property type="entry name" value="IL4Ra_N"/>
    <property type="match status" value="1"/>
</dbReference>
<evidence type="ECO:0000256" key="6">
    <source>
        <dbReference type="ARBA" id="ARBA00023136"/>
    </source>
</evidence>
<evidence type="ECO:0000256" key="1">
    <source>
        <dbReference type="ARBA" id="ARBA00004479"/>
    </source>
</evidence>
<comment type="subcellular location">
    <subcellularLocation>
        <location evidence="1">Membrane</location>
        <topology evidence="1">Single-pass type I membrane protein</topology>
    </subcellularLocation>
</comment>
<keyword evidence="4" id="KW-0732">Signal</keyword>
<dbReference type="CDD" id="cd00063">
    <property type="entry name" value="FN3"/>
    <property type="match status" value="1"/>
</dbReference>
<dbReference type="CTD" id="3566"/>
<keyword evidence="5 10" id="KW-1133">Transmembrane helix</keyword>
<evidence type="ECO:0000256" key="3">
    <source>
        <dbReference type="ARBA" id="ARBA00022692"/>
    </source>
</evidence>
<dbReference type="GO" id="GO:0009897">
    <property type="term" value="C:external side of plasma membrane"/>
    <property type="evidence" value="ECO:0007669"/>
    <property type="project" value="TreeGrafter"/>
</dbReference>
<keyword evidence="7 13" id="KW-0675">Receptor</keyword>
<evidence type="ECO:0000313" key="13">
    <source>
        <dbReference type="RefSeq" id="XP_025031261.1"/>
    </source>
</evidence>
<dbReference type="Gene3D" id="2.60.40.10">
    <property type="entry name" value="Immunoglobulins"/>
    <property type="match status" value="2"/>
</dbReference>
<evidence type="ECO:0000256" key="10">
    <source>
        <dbReference type="SAM" id="Phobius"/>
    </source>
</evidence>